<dbReference type="Gene3D" id="3.90.1150.10">
    <property type="entry name" value="Aspartate Aminotransferase, domain 1"/>
    <property type="match status" value="1"/>
</dbReference>
<dbReference type="Gene3D" id="3.40.640.10">
    <property type="entry name" value="Type I PLP-dependent aspartate aminotransferase-like (Major domain)"/>
    <property type="match status" value="1"/>
</dbReference>
<dbReference type="InterPro" id="IPR015424">
    <property type="entry name" value="PyrdxlP-dep_Trfase"/>
</dbReference>
<feature type="domain" description="Aminotransferase class V" evidence="1">
    <location>
        <begin position="95"/>
        <end position="294"/>
    </location>
</feature>
<gene>
    <name evidence="2" type="ORF">EV193_112172</name>
</gene>
<accession>A0A4Q7KI24</accession>
<dbReference type="InterPro" id="IPR015421">
    <property type="entry name" value="PyrdxlP-dep_Trfase_major"/>
</dbReference>
<evidence type="ECO:0000313" key="3">
    <source>
        <dbReference type="Proteomes" id="UP000294257"/>
    </source>
</evidence>
<evidence type="ECO:0000259" key="1">
    <source>
        <dbReference type="Pfam" id="PF00266"/>
    </source>
</evidence>
<dbReference type="PANTHER" id="PTHR43586">
    <property type="entry name" value="CYSTEINE DESULFURASE"/>
    <property type="match status" value="1"/>
</dbReference>
<dbReference type="SUPFAM" id="SSF53383">
    <property type="entry name" value="PLP-dependent transferases"/>
    <property type="match status" value="1"/>
</dbReference>
<organism evidence="2 3">
    <name type="scientific">Herbihabitans rhizosphaerae</name>
    <dbReference type="NCBI Taxonomy" id="1872711"/>
    <lineage>
        <taxon>Bacteria</taxon>
        <taxon>Bacillati</taxon>
        <taxon>Actinomycetota</taxon>
        <taxon>Actinomycetes</taxon>
        <taxon>Pseudonocardiales</taxon>
        <taxon>Pseudonocardiaceae</taxon>
        <taxon>Herbihabitans</taxon>
    </lineage>
</organism>
<reference evidence="2 3" key="1">
    <citation type="submission" date="2019-02" db="EMBL/GenBank/DDBJ databases">
        <title>Genomic Encyclopedia of Type Strains, Phase IV (KMG-IV): sequencing the most valuable type-strain genomes for metagenomic binning, comparative biology and taxonomic classification.</title>
        <authorList>
            <person name="Goeker M."/>
        </authorList>
    </citation>
    <scope>NUCLEOTIDE SEQUENCE [LARGE SCALE GENOMIC DNA]</scope>
    <source>
        <strain evidence="2 3">DSM 101727</strain>
    </source>
</reference>
<keyword evidence="2" id="KW-0456">Lyase</keyword>
<dbReference type="AlphaFoldDB" id="A0A4Q7KI24"/>
<dbReference type="Pfam" id="PF00266">
    <property type="entry name" value="Aminotran_5"/>
    <property type="match status" value="1"/>
</dbReference>
<dbReference type="Proteomes" id="UP000294257">
    <property type="component" value="Unassembled WGS sequence"/>
</dbReference>
<dbReference type="InterPro" id="IPR000192">
    <property type="entry name" value="Aminotrans_V_dom"/>
</dbReference>
<sequence length="352" mass="36784">MAGVGTVDSMRTAFGKTFDNDPGFLNTASIGVPPRDAVEELTAAVERWRTGAKIPDYGDHGDIAKQAWARIVGVPAETVALGGSVAQLVGLVASNLPDGARVLVVKQEFTSVAFPFAAQEHRGVKVSEVDGAALASTVDGHDLVAVSVVQSVDGTIADLDALRDAAKATGARVLLDVSQAAGWLPLDLSWADFVVGANYKWLMSPKGASWLAVAPGALDSVTPHNAGWWAGEDPWTSAYGLPLRLAGTARRLDVSPSWFAAVGSAATLPWIASLDMAEVREHCVGLADSVLAGLGLPPRGSAIISLDMPGGAERLTETGVTFSQRAGRIRLAFHLYNTAEDVALVLRALRSE</sequence>
<proteinExistence type="predicted"/>
<name>A0A4Q7KI24_9PSEU</name>
<dbReference type="GO" id="GO:0016829">
    <property type="term" value="F:lyase activity"/>
    <property type="evidence" value="ECO:0007669"/>
    <property type="project" value="UniProtKB-KW"/>
</dbReference>
<keyword evidence="3" id="KW-1185">Reference proteome</keyword>
<comment type="caution">
    <text evidence="2">The sequence shown here is derived from an EMBL/GenBank/DDBJ whole genome shotgun (WGS) entry which is preliminary data.</text>
</comment>
<dbReference type="EMBL" id="SGWQ01000012">
    <property type="protein sequence ID" value="RZS32538.1"/>
    <property type="molecule type" value="Genomic_DNA"/>
</dbReference>
<protein>
    <submittedName>
        <fullName evidence="2">Selenocysteine lyase/cysteine desulfurase</fullName>
    </submittedName>
</protein>
<dbReference type="PANTHER" id="PTHR43586:SF21">
    <property type="entry name" value="PYRIDOXAL PHOSPHATE (PLP)-DEPENDENT ASPARTATE AMINOTRANSFERASE SUPERFAMILY"/>
    <property type="match status" value="1"/>
</dbReference>
<evidence type="ECO:0000313" key="2">
    <source>
        <dbReference type="EMBL" id="RZS32538.1"/>
    </source>
</evidence>
<dbReference type="InterPro" id="IPR015422">
    <property type="entry name" value="PyrdxlP-dep_Trfase_small"/>
</dbReference>